<organism evidence="2 3">
    <name type="scientific">Mesobacillus boroniphilus JCM 21738</name>
    <dbReference type="NCBI Taxonomy" id="1294265"/>
    <lineage>
        <taxon>Bacteria</taxon>
        <taxon>Bacillati</taxon>
        <taxon>Bacillota</taxon>
        <taxon>Bacilli</taxon>
        <taxon>Bacillales</taxon>
        <taxon>Bacillaceae</taxon>
        <taxon>Mesobacillus</taxon>
    </lineage>
</organism>
<dbReference type="EMBL" id="BAUW01000099">
    <property type="protein sequence ID" value="GAE47817.1"/>
    <property type="molecule type" value="Genomic_DNA"/>
</dbReference>
<evidence type="ECO:0000313" key="3">
    <source>
        <dbReference type="Proteomes" id="UP000018949"/>
    </source>
</evidence>
<comment type="caution">
    <text evidence="2">The sequence shown here is derived from an EMBL/GenBank/DDBJ whole genome shotgun (WGS) entry which is preliminary data.</text>
</comment>
<name>W4RUN4_9BACI</name>
<protein>
    <submittedName>
        <fullName evidence="2">Uncharacterized protein</fullName>
    </submittedName>
</protein>
<gene>
    <name evidence="2" type="ORF">JCM21738_4837</name>
</gene>
<reference evidence="2 3" key="1">
    <citation type="submission" date="2013-12" db="EMBL/GenBank/DDBJ databases">
        <title>NBRP : Genome information of microbial organism related human and environment.</title>
        <authorList>
            <person name="Hattori M."/>
            <person name="Oshima K."/>
            <person name="Inaba H."/>
            <person name="Suda W."/>
            <person name="Sakamoto M."/>
            <person name="Iino T."/>
            <person name="Kitahara M."/>
            <person name="Oshida Y."/>
            <person name="Iida T."/>
            <person name="Kudo T."/>
            <person name="Itoh T."/>
            <person name="Ahmed I."/>
            <person name="Ohkuma M."/>
        </authorList>
    </citation>
    <scope>NUCLEOTIDE SEQUENCE [LARGE SCALE GENOMIC DNA]</scope>
    <source>
        <strain evidence="2 3">JCM 21738</strain>
    </source>
</reference>
<dbReference type="eggNOG" id="ENOG50332D6">
    <property type="taxonomic scope" value="Bacteria"/>
</dbReference>
<dbReference type="AlphaFoldDB" id="W4RUN4"/>
<proteinExistence type="predicted"/>
<feature type="compositionally biased region" description="Acidic residues" evidence="1">
    <location>
        <begin position="17"/>
        <end position="27"/>
    </location>
</feature>
<feature type="region of interest" description="Disordered" evidence="1">
    <location>
        <begin position="1"/>
        <end position="37"/>
    </location>
</feature>
<keyword evidence="3" id="KW-1185">Reference proteome</keyword>
<dbReference type="RefSeq" id="WP_148296146.1">
    <property type="nucleotide sequence ID" value="NZ_BAUW01000099.1"/>
</dbReference>
<evidence type="ECO:0000256" key="1">
    <source>
        <dbReference type="SAM" id="MobiDB-lite"/>
    </source>
</evidence>
<sequence>MNRKSYQYPLHRSTNEIPDEIESPEESDGSHNPLESLERFHSRPGERTQIIKVKLPVNLANVNLEVDIFDVFNLIKPIASVTNVEWSIHSIDMDIILPTTNFFSKGILLLDLEYVEKGDNHGTGTLHSLKIHVPWSKIVKVEWILPPELSCNKSKEYMFTETDGNDPTFHREFSERLVDKLDFQLTNLSCIWNEQLLENEKLLIQGSATMEIDIYQRQCVDLRDLVSHA</sequence>
<accession>W4RUN4</accession>
<evidence type="ECO:0000313" key="2">
    <source>
        <dbReference type="EMBL" id="GAE47817.1"/>
    </source>
</evidence>
<dbReference type="Proteomes" id="UP000018949">
    <property type="component" value="Unassembled WGS sequence"/>
</dbReference>